<name>A0A8T3AZ53_DENNO</name>
<feature type="transmembrane region" description="Helical" evidence="1">
    <location>
        <begin position="141"/>
        <end position="166"/>
    </location>
</feature>
<sequence length="226" mass="26003">MATCGGGLRDSNGNCILSFAGPCYNCDVNTATIFVILYGLSLCFSLDCINIMGEVGSSYYYESIIMKNDKKCSPKHFYMRVEIKNWLNMFNFSFSIINMEGNACANAMARWGCGVDSMANFISYNLPLHVRRLLNLDKINVPYVIPLGALFVWLKFKFLLFFFISLSWLGPLLMNCAVFGPSLVLLYIFIPRYIAFYDFVMSLWLWLVKICGLFPFGFYDFYHLYF</sequence>
<protein>
    <recommendedName>
        <fullName evidence="2">RNase H type-1 domain-containing protein</fullName>
    </recommendedName>
</protein>
<comment type="caution">
    <text evidence="3">The sequence shown here is derived from an EMBL/GenBank/DDBJ whole genome shotgun (WGS) entry which is preliminary data.</text>
</comment>
<dbReference type="Proteomes" id="UP000829196">
    <property type="component" value="Unassembled WGS sequence"/>
</dbReference>
<dbReference type="InterPro" id="IPR002156">
    <property type="entry name" value="RNaseH_domain"/>
</dbReference>
<gene>
    <name evidence="3" type="ORF">KFK09_017679</name>
</gene>
<evidence type="ECO:0000313" key="4">
    <source>
        <dbReference type="Proteomes" id="UP000829196"/>
    </source>
</evidence>
<evidence type="ECO:0000313" key="3">
    <source>
        <dbReference type="EMBL" id="KAI0499475.1"/>
    </source>
</evidence>
<feature type="transmembrane region" description="Helical" evidence="1">
    <location>
        <begin position="202"/>
        <end position="222"/>
    </location>
</feature>
<reference evidence="3" key="1">
    <citation type="journal article" date="2022" name="Front. Genet.">
        <title>Chromosome-Scale Assembly of the Dendrobium nobile Genome Provides Insights Into the Molecular Mechanism of the Biosynthesis of the Medicinal Active Ingredient of Dendrobium.</title>
        <authorList>
            <person name="Xu Q."/>
            <person name="Niu S.-C."/>
            <person name="Li K.-L."/>
            <person name="Zheng P.-J."/>
            <person name="Zhang X.-J."/>
            <person name="Jia Y."/>
            <person name="Liu Y."/>
            <person name="Niu Y.-X."/>
            <person name="Yu L.-H."/>
            <person name="Chen D.-F."/>
            <person name="Zhang G.-Q."/>
        </authorList>
    </citation>
    <scope>NUCLEOTIDE SEQUENCE</scope>
    <source>
        <tissue evidence="3">Leaf</tissue>
    </source>
</reference>
<dbReference type="InterPro" id="IPR053151">
    <property type="entry name" value="RNase_H-like"/>
</dbReference>
<proteinExistence type="predicted"/>
<keyword evidence="1" id="KW-1133">Transmembrane helix</keyword>
<keyword evidence="4" id="KW-1185">Reference proteome</keyword>
<dbReference type="GO" id="GO:0003676">
    <property type="term" value="F:nucleic acid binding"/>
    <property type="evidence" value="ECO:0007669"/>
    <property type="project" value="InterPro"/>
</dbReference>
<dbReference type="Pfam" id="PF13456">
    <property type="entry name" value="RVT_3"/>
    <property type="match status" value="1"/>
</dbReference>
<evidence type="ECO:0000256" key="1">
    <source>
        <dbReference type="SAM" id="Phobius"/>
    </source>
</evidence>
<keyword evidence="1" id="KW-0472">Membrane</keyword>
<dbReference type="AlphaFoldDB" id="A0A8T3AZ53"/>
<evidence type="ECO:0000259" key="2">
    <source>
        <dbReference type="Pfam" id="PF13456"/>
    </source>
</evidence>
<feature type="domain" description="RNase H type-1" evidence="2">
    <location>
        <begin position="2"/>
        <end position="111"/>
    </location>
</feature>
<feature type="transmembrane region" description="Helical" evidence="1">
    <location>
        <begin position="172"/>
        <end position="190"/>
    </location>
</feature>
<organism evidence="3 4">
    <name type="scientific">Dendrobium nobile</name>
    <name type="common">Orchid</name>
    <dbReference type="NCBI Taxonomy" id="94219"/>
    <lineage>
        <taxon>Eukaryota</taxon>
        <taxon>Viridiplantae</taxon>
        <taxon>Streptophyta</taxon>
        <taxon>Embryophyta</taxon>
        <taxon>Tracheophyta</taxon>
        <taxon>Spermatophyta</taxon>
        <taxon>Magnoliopsida</taxon>
        <taxon>Liliopsida</taxon>
        <taxon>Asparagales</taxon>
        <taxon>Orchidaceae</taxon>
        <taxon>Epidendroideae</taxon>
        <taxon>Malaxideae</taxon>
        <taxon>Dendrobiinae</taxon>
        <taxon>Dendrobium</taxon>
    </lineage>
</organism>
<keyword evidence="1" id="KW-0812">Transmembrane</keyword>
<dbReference type="EMBL" id="JAGYWB010000013">
    <property type="protein sequence ID" value="KAI0499475.1"/>
    <property type="molecule type" value="Genomic_DNA"/>
</dbReference>
<accession>A0A8T3AZ53</accession>
<dbReference type="PANTHER" id="PTHR47723">
    <property type="entry name" value="OS05G0353850 PROTEIN"/>
    <property type="match status" value="1"/>
</dbReference>
<dbReference type="SMR" id="A0A8T3AZ53"/>
<dbReference type="PANTHER" id="PTHR47723:SF19">
    <property type="entry name" value="POLYNUCLEOTIDYL TRANSFERASE, RIBONUCLEASE H-LIKE SUPERFAMILY PROTEIN"/>
    <property type="match status" value="1"/>
</dbReference>
<dbReference type="GO" id="GO:0004523">
    <property type="term" value="F:RNA-DNA hybrid ribonuclease activity"/>
    <property type="evidence" value="ECO:0007669"/>
    <property type="project" value="InterPro"/>
</dbReference>